<comment type="caution">
    <text evidence="2">The sequence shown here is derived from an EMBL/GenBank/DDBJ whole genome shotgun (WGS) entry which is preliminary data.</text>
</comment>
<dbReference type="EMBL" id="LXFE01003554">
    <property type="protein sequence ID" value="OLL22278.1"/>
    <property type="molecule type" value="Genomic_DNA"/>
</dbReference>
<dbReference type="AlphaFoldDB" id="A0A1U7LI24"/>
<evidence type="ECO:0000256" key="1">
    <source>
        <dbReference type="SAM" id="MobiDB-lite"/>
    </source>
</evidence>
<accession>A0A1U7LI24</accession>
<gene>
    <name evidence="2" type="ORF">NEOLI_003632</name>
</gene>
<feature type="region of interest" description="Disordered" evidence="1">
    <location>
        <begin position="65"/>
        <end position="97"/>
    </location>
</feature>
<sequence length="345" mass="37531">MQPGSMVHLHYNIDALSLTPERKNVNTNGPKLATPRAQLLSGLRTAKSSGLPSISQVLRTPEVDTPDLTYNITPPSSVTSPRLRADNTPTKGLVSRPRPLDLSKAASVDNYPLTATLPPKTARCLGFNSPRLPNYNTSQSPRQIPDPRLIASLQQTQQIAAANLYMAQQQAMAAQQQHYGYSGLVTPPHSPAFAPSSAMTNPISVYNPTTGQYMIYYAQPSPVPSYERPQPIPLPQTPRSVSPPRTNHRTRVSSPGFGLGISLSKGGHPCRQPFGPPPIDELVAALNTLENKNFATRVRRQAVNRLVQAGMDRQRGSANSSPTLSILSSLEETKKYAEKRKSALF</sequence>
<feature type="region of interest" description="Disordered" evidence="1">
    <location>
        <begin position="224"/>
        <end position="254"/>
    </location>
</feature>
<name>A0A1U7LI24_NEOID</name>
<dbReference type="OrthoDB" id="4092340at2759"/>
<keyword evidence="3" id="KW-1185">Reference proteome</keyword>
<reference evidence="2 3" key="1">
    <citation type="submission" date="2016-04" db="EMBL/GenBank/DDBJ databases">
        <title>Evolutionary innovation and constraint leading to complex multicellularity in the Ascomycota.</title>
        <authorList>
            <person name="Cisse O."/>
            <person name="Nguyen A."/>
            <person name="Hewitt D.A."/>
            <person name="Jedd G."/>
            <person name="Stajich J.E."/>
        </authorList>
    </citation>
    <scope>NUCLEOTIDE SEQUENCE [LARGE SCALE GENOMIC DNA]</scope>
    <source>
        <strain evidence="2 3">DAH-3</strain>
    </source>
</reference>
<dbReference type="STRING" id="1198029.A0A1U7LI24"/>
<dbReference type="Proteomes" id="UP000186594">
    <property type="component" value="Unassembled WGS sequence"/>
</dbReference>
<feature type="compositionally biased region" description="Polar residues" evidence="1">
    <location>
        <begin position="68"/>
        <end position="80"/>
    </location>
</feature>
<evidence type="ECO:0000313" key="3">
    <source>
        <dbReference type="Proteomes" id="UP000186594"/>
    </source>
</evidence>
<proteinExistence type="predicted"/>
<organism evidence="2 3">
    <name type="scientific">Neolecta irregularis (strain DAH-3)</name>
    <dbReference type="NCBI Taxonomy" id="1198029"/>
    <lineage>
        <taxon>Eukaryota</taxon>
        <taxon>Fungi</taxon>
        <taxon>Dikarya</taxon>
        <taxon>Ascomycota</taxon>
        <taxon>Taphrinomycotina</taxon>
        <taxon>Neolectales</taxon>
        <taxon>Neolectaceae</taxon>
        <taxon>Neolecta</taxon>
    </lineage>
</organism>
<protein>
    <submittedName>
        <fullName evidence="2">Uncharacterized protein</fullName>
    </submittedName>
</protein>
<evidence type="ECO:0000313" key="2">
    <source>
        <dbReference type="EMBL" id="OLL22278.1"/>
    </source>
</evidence>